<dbReference type="InterPro" id="IPR057739">
    <property type="entry name" value="Glyco_hydro_29_N"/>
</dbReference>
<evidence type="ECO:0000256" key="1">
    <source>
        <dbReference type="ARBA" id="ARBA00004071"/>
    </source>
</evidence>
<feature type="domain" description="Glycoside hydrolase family 29 N-terminal" evidence="8">
    <location>
        <begin position="67"/>
        <end position="383"/>
    </location>
</feature>
<organism evidence="9 10">
    <name type="scientific">Chryseolinea lacunae</name>
    <dbReference type="NCBI Taxonomy" id="2801331"/>
    <lineage>
        <taxon>Bacteria</taxon>
        <taxon>Pseudomonadati</taxon>
        <taxon>Bacteroidota</taxon>
        <taxon>Cytophagia</taxon>
        <taxon>Cytophagales</taxon>
        <taxon>Fulvivirgaceae</taxon>
        <taxon>Chryseolinea</taxon>
    </lineage>
</organism>
<dbReference type="PIRSF" id="PIRSF001092">
    <property type="entry name" value="Alpha-L-fucosidase"/>
    <property type="match status" value="1"/>
</dbReference>
<evidence type="ECO:0000313" key="10">
    <source>
        <dbReference type="Proteomes" id="UP000613030"/>
    </source>
</evidence>
<keyword evidence="4 7" id="KW-0732">Signal</keyword>
<evidence type="ECO:0000313" key="9">
    <source>
        <dbReference type="EMBL" id="MBL0745776.1"/>
    </source>
</evidence>
<keyword evidence="10" id="KW-1185">Reference proteome</keyword>
<feature type="chain" id="PRO_5045322766" description="alpha-L-fucosidase" evidence="7">
    <location>
        <begin position="35"/>
        <end position="489"/>
    </location>
</feature>
<dbReference type="EMBL" id="JAERRB010000019">
    <property type="protein sequence ID" value="MBL0745776.1"/>
    <property type="molecule type" value="Genomic_DNA"/>
</dbReference>
<dbReference type="Gene3D" id="2.60.40.1180">
    <property type="entry name" value="Golgi alpha-mannosidase II"/>
    <property type="match status" value="1"/>
</dbReference>
<evidence type="ECO:0000256" key="6">
    <source>
        <dbReference type="ARBA" id="ARBA00023295"/>
    </source>
</evidence>
<evidence type="ECO:0000256" key="2">
    <source>
        <dbReference type="ARBA" id="ARBA00007951"/>
    </source>
</evidence>
<comment type="function">
    <text evidence="1">Alpha-L-fucosidase is responsible for hydrolyzing the alpha-1,6-linked fucose joined to the reducing-end N-acetylglucosamine of the carbohydrate moieties of glycoproteins.</text>
</comment>
<protein>
    <recommendedName>
        <fullName evidence="3">alpha-L-fucosidase</fullName>
        <ecNumber evidence="3">3.2.1.51</ecNumber>
    </recommendedName>
</protein>
<name>A0ABS1L5E7_9BACT</name>
<dbReference type="RefSeq" id="WP_202016408.1">
    <property type="nucleotide sequence ID" value="NZ_JAERRB010000019.1"/>
</dbReference>
<proteinExistence type="inferred from homology"/>
<keyword evidence="6" id="KW-0326">Glycosidase</keyword>
<comment type="caution">
    <text evidence="9">The sequence shown here is derived from an EMBL/GenBank/DDBJ whole genome shotgun (WGS) entry which is preliminary data.</text>
</comment>
<evidence type="ECO:0000256" key="3">
    <source>
        <dbReference type="ARBA" id="ARBA00012662"/>
    </source>
</evidence>
<dbReference type="EC" id="3.2.1.51" evidence="3"/>
<dbReference type="InterPro" id="IPR000933">
    <property type="entry name" value="Glyco_hydro_29"/>
</dbReference>
<dbReference type="Proteomes" id="UP000613030">
    <property type="component" value="Unassembled WGS sequence"/>
</dbReference>
<evidence type="ECO:0000256" key="7">
    <source>
        <dbReference type="SAM" id="SignalP"/>
    </source>
</evidence>
<dbReference type="SUPFAM" id="SSF51445">
    <property type="entry name" value="(Trans)glycosidases"/>
    <property type="match status" value="1"/>
</dbReference>
<reference evidence="9 10" key="1">
    <citation type="submission" date="2021-01" db="EMBL/GenBank/DDBJ databases">
        <title>Chryseolinea sp. Jin1 Genome sequencing and assembly.</title>
        <authorList>
            <person name="Kim I."/>
        </authorList>
    </citation>
    <scope>NUCLEOTIDE SEQUENCE [LARGE SCALE GENOMIC DNA]</scope>
    <source>
        <strain evidence="9 10">Jin1</strain>
    </source>
</reference>
<evidence type="ECO:0000256" key="4">
    <source>
        <dbReference type="ARBA" id="ARBA00022729"/>
    </source>
</evidence>
<comment type="similarity">
    <text evidence="2">Belongs to the glycosyl hydrolase 29 family.</text>
</comment>
<evidence type="ECO:0000259" key="8">
    <source>
        <dbReference type="Pfam" id="PF01120"/>
    </source>
</evidence>
<evidence type="ECO:0000256" key="5">
    <source>
        <dbReference type="ARBA" id="ARBA00022801"/>
    </source>
</evidence>
<dbReference type="PANTHER" id="PTHR10030">
    <property type="entry name" value="ALPHA-L-FUCOSIDASE"/>
    <property type="match status" value="1"/>
</dbReference>
<feature type="signal peptide" evidence="7">
    <location>
        <begin position="1"/>
        <end position="34"/>
    </location>
</feature>
<dbReference type="InterPro" id="IPR017853">
    <property type="entry name" value="GH"/>
</dbReference>
<dbReference type="Pfam" id="PF01120">
    <property type="entry name" value="Alpha_L_fucos"/>
    <property type="match status" value="1"/>
</dbReference>
<keyword evidence="5" id="KW-0378">Hydrolase</keyword>
<dbReference type="Gene3D" id="3.20.20.80">
    <property type="entry name" value="Glycosidases"/>
    <property type="match status" value="1"/>
</dbReference>
<dbReference type="PRINTS" id="PR00741">
    <property type="entry name" value="GLHYDRLASE29"/>
</dbReference>
<accession>A0ABS1L5E7</accession>
<dbReference type="PANTHER" id="PTHR10030:SF37">
    <property type="entry name" value="ALPHA-L-FUCOSIDASE-RELATED"/>
    <property type="match status" value="1"/>
</dbReference>
<sequence>MLKYDVTHKAFRMNKVTMKTIRIFLVALPLAVSAQQSAGQKASAQGFSEMTTLEQFGGPSLGTYAPSLAEKKRIAWYQEARFGMFIHWGLYSKMAGYWKGEKVYGGEWALKLHKLPLEEYRELAKEFNPLRFNAEEWVSVAKMAGMKYIVITAKHHDGFAMFKSRASAYNIVDATPFQRDPIQELKEACDRQGIRFGIYYSHAQDWDERDAYGNNWSFSGYQGDIDVYLEKKALPQIREICEQYHPAIMWYDTPGGMTLERAQHVAEVTRRSSPDVLINSRIFSGPGSNVGLWDYTNGGDNEAFEQYSNVPWELCGTMNQSWAYKKWDTDFRPVSELLYHLIDAVSKNGNYLLNIGPDGEGEISLAYTVRLRQIGKWLAVNGEAIYGCHGTAFGTEFGEYHQVDGKRKFVAAPANWRCTTKPGEVYIHILNWPEDGQLELPALKAKIKSATFLANANAKIRVEQTRDRTILTMPRKAPDEFVSIVKLSL</sequence>
<dbReference type="InterPro" id="IPR016286">
    <property type="entry name" value="FUC_metazoa-typ"/>
</dbReference>
<gene>
    <name evidence="9" type="ORF">JI741_31370</name>
</gene>
<dbReference type="SMART" id="SM00812">
    <property type="entry name" value="Alpha_L_fucos"/>
    <property type="match status" value="1"/>
</dbReference>
<dbReference type="InterPro" id="IPR013780">
    <property type="entry name" value="Glyco_hydro_b"/>
</dbReference>